<evidence type="ECO:0000256" key="2">
    <source>
        <dbReference type="SAM" id="MobiDB-lite"/>
    </source>
</evidence>
<dbReference type="Proteomes" id="UP001597197">
    <property type="component" value="Unassembled WGS sequence"/>
</dbReference>
<keyword evidence="1" id="KW-0378">Hydrolase</keyword>
<sequence length="70" mass="7466">MVPHAALVSSEGLADKGDKLHFDAASASELGRHYATPMLALQRAAAPKRGKRTGDPCGQTAFHELPLRNE</sequence>
<dbReference type="InterPro" id="IPR005181">
    <property type="entry name" value="SASA"/>
</dbReference>
<evidence type="ECO:0000259" key="3">
    <source>
        <dbReference type="Pfam" id="PF03629"/>
    </source>
</evidence>
<evidence type="ECO:0000256" key="1">
    <source>
        <dbReference type="ARBA" id="ARBA00022801"/>
    </source>
</evidence>
<dbReference type="EMBL" id="JBHUFD010000019">
    <property type="protein sequence ID" value="MFD1875612.1"/>
    <property type="molecule type" value="Genomic_DNA"/>
</dbReference>
<protein>
    <submittedName>
        <fullName evidence="4">Sialate O-acetylesterase</fullName>
    </submittedName>
</protein>
<proteinExistence type="predicted"/>
<reference evidence="5" key="1">
    <citation type="journal article" date="2019" name="Int. J. Syst. Evol. Microbiol.">
        <title>The Global Catalogue of Microorganisms (GCM) 10K type strain sequencing project: providing services to taxonomists for standard genome sequencing and annotation.</title>
        <authorList>
            <consortium name="The Broad Institute Genomics Platform"/>
            <consortium name="The Broad Institute Genome Sequencing Center for Infectious Disease"/>
            <person name="Wu L."/>
            <person name="Ma J."/>
        </authorList>
    </citation>
    <scope>NUCLEOTIDE SEQUENCE [LARGE SCALE GENOMIC DNA]</scope>
    <source>
        <strain evidence="5">CGMCC 1.15795</strain>
    </source>
</reference>
<evidence type="ECO:0000313" key="5">
    <source>
        <dbReference type="Proteomes" id="UP001597197"/>
    </source>
</evidence>
<evidence type="ECO:0000313" key="4">
    <source>
        <dbReference type="EMBL" id="MFD1875612.1"/>
    </source>
</evidence>
<name>A0ABW4R184_9BACT</name>
<gene>
    <name evidence="4" type="ORF">ACFSDX_24485</name>
</gene>
<dbReference type="Pfam" id="PF03629">
    <property type="entry name" value="SASA"/>
    <property type="match status" value="1"/>
</dbReference>
<organism evidence="4 5">
    <name type="scientific">Hymenobacter bucti</name>
    <dbReference type="NCBI Taxonomy" id="1844114"/>
    <lineage>
        <taxon>Bacteria</taxon>
        <taxon>Pseudomonadati</taxon>
        <taxon>Bacteroidota</taxon>
        <taxon>Cytophagia</taxon>
        <taxon>Cytophagales</taxon>
        <taxon>Hymenobacteraceae</taxon>
        <taxon>Hymenobacter</taxon>
    </lineage>
</organism>
<feature type="domain" description="Sialate O-acetylesterase" evidence="3">
    <location>
        <begin position="2"/>
        <end position="39"/>
    </location>
</feature>
<accession>A0ABW4R184</accession>
<keyword evidence="5" id="KW-1185">Reference proteome</keyword>
<comment type="caution">
    <text evidence="4">The sequence shown here is derived from an EMBL/GenBank/DDBJ whole genome shotgun (WGS) entry which is preliminary data.</text>
</comment>
<dbReference type="RefSeq" id="WP_382318750.1">
    <property type="nucleotide sequence ID" value="NZ_JBHUFD010000019.1"/>
</dbReference>
<dbReference type="SUPFAM" id="SSF52266">
    <property type="entry name" value="SGNH hydrolase"/>
    <property type="match status" value="1"/>
</dbReference>
<feature type="region of interest" description="Disordered" evidence="2">
    <location>
        <begin position="44"/>
        <end position="70"/>
    </location>
</feature>